<evidence type="ECO:0000313" key="1">
    <source>
        <dbReference type="EMBL" id="OXE51027.1"/>
    </source>
</evidence>
<dbReference type="RefSeq" id="WP_066591034.1">
    <property type="nucleotide sequence ID" value="NZ_CAJTBZ010000021.1"/>
</dbReference>
<dbReference type="Proteomes" id="UP000214610">
    <property type="component" value="Unassembled WGS sequence"/>
</dbReference>
<proteinExistence type="predicted"/>
<dbReference type="InterPro" id="IPR010260">
    <property type="entry name" value="AlpA"/>
</dbReference>
<name>A0A227KT50_9BURK</name>
<evidence type="ECO:0000313" key="2">
    <source>
        <dbReference type="Proteomes" id="UP000214610"/>
    </source>
</evidence>
<dbReference type="AlphaFoldDB" id="A0A227KT50"/>
<protein>
    <submittedName>
        <fullName evidence="1">Transcriptional regulator</fullName>
    </submittedName>
</protein>
<dbReference type="Pfam" id="PF05930">
    <property type="entry name" value="Phage_AlpA"/>
    <property type="match status" value="1"/>
</dbReference>
<reference evidence="2" key="1">
    <citation type="submission" date="2017-05" db="EMBL/GenBank/DDBJ databases">
        <title>Improved OligoMM genomes.</title>
        <authorList>
            <person name="Garzetti D."/>
        </authorList>
    </citation>
    <scope>NUCLEOTIDE SEQUENCE [LARGE SCALE GENOMIC DNA]</scope>
    <source>
        <strain evidence="2">YL45</strain>
    </source>
</reference>
<accession>A0A227KT50</accession>
<dbReference type="Gene3D" id="1.10.238.160">
    <property type="match status" value="1"/>
</dbReference>
<comment type="caution">
    <text evidence="1">The sequence shown here is derived from an EMBL/GenBank/DDBJ whole genome shotgun (WGS) entry which is preliminary data.</text>
</comment>
<keyword evidence="2" id="KW-1185">Reference proteome</keyword>
<gene>
    <name evidence="1" type="ORF">ADH67_01650</name>
</gene>
<dbReference type="GeneID" id="78363227"/>
<sequence>MTLKILRAPQAQQVTGLPRSSFYSQINKGLLPPSIQLGPRSVGWVESEINAVNAARILGKNDEEIKSLVMRLVKERVHLAEGAANV</sequence>
<organism evidence="1 2">
    <name type="scientific">Turicimonas muris</name>
    <dbReference type="NCBI Taxonomy" id="1796652"/>
    <lineage>
        <taxon>Bacteria</taxon>
        <taxon>Pseudomonadati</taxon>
        <taxon>Pseudomonadota</taxon>
        <taxon>Betaproteobacteria</taxon>
        <taxon>Burkholderiales</taxon>
        <taxon>Sutterellaceae</taxon>
        <taxon>Turicimonas</taxon>
    </lineage>
</organism>
<dbReference type="EMBL" id="NHMP01000001">
    <property type="protein sequence ID" value="OXE51027.1"/>
    <property type="molecule type" value="Genomic_DNA"/>
</dbReference>